<comment type="caution">
    <text evidence="9">The sequence shown here is derived from an EMBL/GenBank/DDBJ whole genome shotgun (WGS) entry which is preliminary data.</text>
</comment>
<comment type="subcellular location">
    <subcellularLocation>
        <location evidence="1">Nucleus</location>
    </subcellularLocation>
</comment>
<dbReference type="GO" id="GO:0016788">
    <property type="term" value="F:hydrolase activity, acting on ester bonds"/>
    <property type="evidence" value="ECO:0007669"/>
    <property type="project" value="InterPro"/>
</dbReference>
<dbReference type="InterPro" id="IPR036279">
    <property type="entry name" value="5-3_exonuclease_C_sf"/>
</dbReference>
<evidence type="ECO:0000313" key="10">
    <source>
        <dbReference type="Proteomes" id="UP000293045"/>
    </source>
</evidence>
<dbReference type="InterPro" id="IPR029060">
    <property type="entry name" value="PIN-like_dom_sf"/>
</dbReference>
<dbReference type="GO" id="GO:0005634">
    <property type="term" value="C:nucleus"/>
    <property type="evidence" value="ECO:0007669"/>
    <property type="project" value="UniProtKB-SubCell"/>
</dbReference>
<dbReference type="SUPFAM" id="SSF47807">
    <property type="entry name" value="5' to 3' exonuclease, C-terminal subdomain"/>
    <property type="match status" value="1"/>
</dbReference>
<proteinExistence type="predicted"/>
<dbReference type="GO" id="GO:0004520">
    <property type="term" value="F:DNA endonuclease activity"/>
    <property type="evidence" value="ECO:0007669"/>
    <property type="project" value="TreeGrafter"/>
</dbReference>
<dbReference type="SMART" id="SM00484">
    <property type="entry name" value="XPGI"/>
    <property type="match status" value="1"/>
</dbReference>
<dbReference type="Gene3D" id="3.40.50.1010">
    <property type="entry name" value="5'-nuclease"/>
    <property type="match status" value="2"/>
</dbReference>
<dbReference type="PROSITE" id="PS00841">
    <property type="entry name" value="XPG_1"/>
    <property type="match status" value="1"/>
</dbReference>
<dbReference type="VEuPathDB" id="MicrosporidiaDB:CWI36_0863p0010"/>
<dbReference type="CDD" id="cd09900">
    <property type="entry name" value="H3TH_XPG-like"/>
    <property type="match status" value="1"/>
</dbReference>
<dbReference type="InterPro" id="IPR019974">
    <property type="entry name" value="XPG_CS"/>
</dbReference>
<dbReference type="AlphaFoldDB" id="A0A4Q9LCT1"/>
<protein>
    <submittedName>
        <fullName evidence="9">XPGI-like DNA repair protein</fullName>
    </submittedName>
</protein>
<evidence type="ECO:0000256" key="3">
    <source>
        <dbReference type="ARBA" id="ARBA00022763"/>
    </source>
</evidence>
<dbReference type="GO" id="GO:0006281">
    <property type="term" value="P:DNA repair"/>
    <property type="evidence" value="ECO:0007669"/>
    <property type="project" value="UniProtKB-KW"/>
</dbReference>
<sequence>MGVKNLWKILKNCAEEEINFDDKKLAIDISIWMYQYSSLPHNQSLYFITKRILKLIYYKIKPVFVFDGNIPDLKRKVCEERRNLRNYVDLSDLARKFIEKKICKICCKKYNECVHASVEKDNLFSKIYKNCIDRLENHEYDWGDDISSVSEYEDNIFFDNNEYNTYDCVTDNQFTDTEKSIINTKNVSKNNLNFREEKKKIFKKEKCKVNKYNDEGKNIYCPNISEEEHLKNIRDKEIFYGNLTDYLDTKEYENLSKKKKLKYLVYLREMRGMSSYQDNSDMEKFSISQMENVKKRNKVTTHISNLGCAAKKRVLSDCKTYFEFEKNSKNIFIDEIFEENKKEIKSINLVETDEKEESLDEWLKEVQHNSFDSQEVNLAIDVSNEDSFNNLKIIESENNKSEYFKQKKECNEWSLKDISGKISILSENEKIIGNLGSDISVNENLKTSKNIYSFDLNLESNLQTEKRPELIKINDSNNNIIFECKESNISNEKFINLKSEDNKVKYIDHSGGKSTDLEFKDNKVKYIGDLGDKSTDSKFEDNRVKYIDDLSDKSTDLKFEEENTQTIDLATKYSEEAKIESSDLKSYSESCTPHIPPMRHIEDITYEQKDRNDPNNLISNTSITIDSLQNTEILNQTQVISENGITDIKISNNLIPHELNFAIAVQSILKAFNLPYIISPMEADSQCAYLNINNIVDGVITEDNDVLIYGANKVYRNFFKKNKVPTCYSLQNIQSKLNLNQLDLIKLCYLLGSDYNIGQKGFGIVKSLQAIKNNEVADSSIEFLKNIYLNSNVTEVKEYEIFPTNKISRKNDIIIKVKKVLNENYVDEQNINEIIKLIVKIL</sequence>
<dbReference type="InterPro" id="IPR006085">
    <property type="entry name" value="XPG_DNA_repair_N"/>
</dbReference>
<feature type="domain" description="XPG N-terminal" evidence="8">
    <location>
        <begin position="1"/>
        <end position="88"/>
    </location>
</feature>
<keyword evidence="5" id="KW-0234">DNA repair</keyword>
<dbReference type="Pfam" id="PF00752">
    <property type="entry name" value="XPG_N"/>
    <property type="match status" value="1"/>
</dbReference>
<keyword evidence="2" id="KW-0540">Nuclease</keyword>
<dbReference type="InterPro" id="IPR006086">
    <property type="entry name" value="XPG-I_dom"/>
</dbReference>
<dbReference type="Proteomes" id="UP000293045">
    <property type="component" value="Unassembled WGS sequence"/>
</dbReference>
<name>A0A4Q9LCT1_9MICR</name>
<reference evidence="9 10" key="1">
    <citation type="submission" date="2017-12" db="EMBL/GenBank/DDBJ databases">
        <authorList>
            <person name="Pombert J.-F."/>
            <person name="Haag K.L."/>
            <person name="Ebert D."/>
        </authorList>
    </citation>
    <scope>NUCLEOTIDE SEQUENCE [LARGE SCALE GENOMIC DNA]</scope>
    <source>
        <strain evidence="9">IL-BN-2</strain>
    </source>
</reference>
<evidence type="ECO:0000256" key="4">
    <source>
        <dbReference type="ARBA" id="ARBA00022801"/>
    </source>
</evidence>
<keyword evidence="3" id="KW-0227">DNA damage</keyword>
<dbReference type="Pfam" id="PF00867">
    <property type="entry name" value="XPG_I"/>
    <property type="match status" value="1"/>
</dbReference>
<dbReference type="GO" id="GO:0003697">
    <property type="term" value="F:single-stranded DNA binding"/>
    <property type="evidence" value="ECO:0007669"/>
    <property type="project" value="TreeGrafter"/>
</dbReference>
<dbReference type="InterPro" id="IPR006084">
    <property type="entry name" value="XPG/Rad2"/>
</dbReference>
<dbReference type="PANTHER" id="PTHR16171:SF7">
    <property type="entry name" value="DNA REPAIR PROTEIN RAD2"/>
    <property type="match status" value="1"/>
</dbReference>
<dbReference type="EMBL" id="PIXR01000654">
    <property type="protein sequence ID" value="TBU05614.1"/>
    <property type="molecule type" value="Genomic_DNA"/>
</dbReference>
<evidence type="ECO:0000256" key="1">
    <source>
        <dbReference type="ARBA" id="ARBA00004123"/>
    </source>
</evidence>
<evidence type="ECO:0000256" key="5">
    <source>
        <dbReference type="ARBA" id="ARBA00023204"/>
    </source>
</evidence>
<accession>A0A4Q9LCT1</accession>
<evidence type="ECO:0000256" key="6">
    <source>
        <dbReference type="ARBA" id="ARBA00023242"/>
    </source>
</evidence>
<evidence type="ECO:0000259" key="8">
    <source>
        <dbReference type="SMART" id="SM00485"/>
    </source>
</evidence>
<evidence type="ECO:0000313" key="9">
    <source>
        <dbReference type="EMBL" id="TBU05614.1"/>
    </source>
</evidence>
<dbReference type="Gene3D" id="1.10.150.20">
    <property type="entry name" value="5' to 3' exonuclease, C-terminal subdomain"/>
    <property type="match status" value="1"/>
</dbReference>
<evidence type="ECO:0000259" key="7">
    <source>
        <dbReference type="SMART" id="SM00484"/>
    </source>
</evidence>
<keyword evidence="6" id="KW-0539">Nucleus</keyword>
<dbReference type="SUPFAM" id="SSF88723">
    <property type="entry name" value="PIN domain-like"/>
    <property type="match status" value="1"/>
</dbReference>
<dbReference type="PANTHER" id="PTHR16171">
    <property type="entry name" value="DNA REPAIR PROTEIN COMPLEMENTING XP-G CELLS-RELATED"/>
    <property type="match status" value="1"/>
</dbReference>
<gene>
    <name evidence="9" type="ORF">CWI39_0654p0020</name>
</gene>
<evidence type="ECO:0000256" key="2">
    <source>
        <dbReference type="ARBA" id="ARBA00022722"/>
    </source>
</evidence>
<feature type="domain" description="XPG-I" evidence="7">
    <location>
        <begin position="670"/>
        <end position="739"/>
    </location>
</feature>
<dbReference type="SMART" id="SM00485">
    <property type="entry name" value="XPGN"/>
    <property type="match status" value="1"/>
</dbReference>
<keyword evidence="4" id="KW-0378">Hydrolase</keyword>
<organism evidence="9 10">
    <name type="scientific">Hamiltosporidium magnivora</name>
    <dbReference type="NCBI Taxonomy" id="148818"/>
    <lineage>
        <taxon>Eukaryota</taxon>
        <taxon>Fungi</taxon>
        <taxon>Fungi incertae sedis</taxon>
        <taxon>Microsporidia</taxon>
        <taxon>Dubosqiidae</taxon>
        <taxon>Hamiltosporidium</taxon>
    </lineage>
</organism>
<dbReference type="VEuPathDB" id="MicrosporidiaDB:CWI39_0654p0020"/>
<dbReference type="PRINTS" id="PR00853">
    <property type="entry name" value="XPGRADSUPER"/>
</dbReference>